<evidence type="ECO:0000313" key="2">
    <source>
        <dbReference type="Proteomes" id="UP000324800"/>
    </source>
</evidence>
<comment type="caution">
    <text evidence="1">The sequence shown here is derived from an EMBL/GenBank/DDBJ whole genome shotgun (WGS) entry which is preliminary data.</text>
</comment>
<sequence>MATEESKIKCVTLEKPKRSVNRKASQAAELMNTMINQQEQVNEILEALEPIAEKHIQEIQTKSITERVKNAMTNTVNYTKVGQLPNDKRQITGKLIDLTLVEDGDLCVIDFDINKNLSKEKIDEIRQNIIDNMLPAIVGLVKTAHGGLHAYCNKNGYLLPVNRCMKCIILDNIEIDIFGQMFKHKEYSEDPEQKELIQNRVVGPNSLFREIKNNKNETLKYETINDWGNMTHLASIRDILDKWNVDIEISYAEYIEKKQKREFGQQITDDGTIDKKNDELAQA</sequence>
<name>A0A5J4X5H2_9EUKA</name>
<organism evidence="1 2">
    <name type="scientific">Streblomastix strix</name>
    <dbReference type="NCBI Taxonomy" id="222440"/>
    <lineage>
        <taxon>Eukaryota</taxon>
        <taxon>Metamonada</taxon>
        <taxon>Preaxostyla</taxon>
        <taxon>Oxymonadida</taxon>
        <taxon>Streblomastigidae</taxon>
        <taxon>Streblomastix</taxon>
    </lineage>
</organism>
<reference evidence="1 2" key="1">
    <citation type="submission" date="2019-03" db="EMBL/GenBank/DDBJ databases">
        <title>Single cell metagenomics reveals metabolic interactions within the superorganism composed of flagellate Streblomastix strix and complex community of Bacteroidetes bacteria on its surface.</title>
        <authorList>
            <person name="Treitli S.C."/>
            <person name="Kolisko M."/>
            <person name="Husnik F."/>
            <person name="Keeling P."/>
            <person name="Hampl V."/>
        </authorList>
    </citation>
    <scope>NUCLEOTIDE SEQUENCE [LARGE SCALE GENOMIC DNA]</scope>
    <source>
        <strain evidence="1">ST1C</strain>
    </source>
</reference>
<protein>
    <submittedName>
        <fullName evidence="1">Uncharacterized protein</fullName>
    </submittedName>
</protein>
<evidence type="ECO:0000313" key="1">
    <source>
        <dbReference type="EMBL" id="KAA6401875.1"/>
    </source>
</evidence>
<dbReference type="Proteomes" id="UP000324800">
    <property type="component" value="Unassembled WGS sequence"/>
</dbReference>
<dbReference type="EMBL" id="SNRW01000321">
    <property type="protein sequence ID" value="KAA6401875.1"/>
    <property type="molecule type" value="Genomic_DNA"/>
</dbReference>
<dbReference type="AlphaFoldDB" id="A0A5J4X5H2"/>
<proteinExistence type="predicted"/>
<accession>A0A5J4X5H2</accession>
<gene>
    <name evidence="1" type="ORF">EZS28_002593</name>
</gene>